<proteinExistence type="predicted"/>
<dbReference type="Proteomes" id="UP000186851">
    <property type="component" value="Chromosome"/>
</dbReference>
<dbReference type="KEGG" id="oyw:OdinLCB4_000370"/>
<evidence type="ECO:0000313" key="1">
    <source>
        <dbReference type="EMBL" id="WEU40422.1"/>
    </source>
</evidence>
<dbReference type="PANTHER" id="PTHR37460:SF1">
    <property type="entry name" value="ENDONUCLEASE III"/>
    <property type="match status" value="1"/>
</dbReference>
<reference evidence="1" key="2">
    <citation type="journal article" date="2022" name="Nat. Microbiol.">
        <title>A closed Candidatus Odinarchaeum chromosome exposes Asgard archaeal viruses.</title>
        <authorList>
            <person name="Tamarit D."/>
            <person name="Caceres E.F."/>
            <person name="Krupovic M."/>
            <person name="Nijland R."/>
            <person name="Eme L."/>
            <person name="Robinson N.P."/>
            <person name="Ettema T.J.G."/>
        </authorList>
    </citation>
    <scope>NUCLEOTIDE SEQUENCE</scope>
    <source>
        <strain evidence="1">LCB_4</strain>
    </source>
</reference>
<dbReference type="InterPro" id="IPR002837">
    <property type="entry name" value="DUF123"/>
</dbReference>
<dbReference type="AlphaFoldDB" id="A0AAF0IC63"/>
<dbReference type="CDD" id="cd10441">
    <property type="entry name" value="GIY-YIG_COG1833"/>
    <property type="match status" value="1"/>
</dbReference>
<evidence type="ECO:0000313" key="2">
    <source>
        <dbReference type="Proteomes" id="UP000186851"/>
    </source>
</evidence>
<organism evidence="1 2">
    <name type="scientific">Odinarchaeota yellowstonii (strain LCB_4)</name>
    <dbReference type="NCBI Taxonomy" id="1841599"/>
    <lineage>
        <taxon>Archaea</taxon>
        <taxon>Promethearchaeati</taxon>
        <taxon>Candidatus Odinarchaeota</taxon>
        <taxon>Candidatus Odinarchaeia</taxon>
        <taxon>Candidatus Odinarchaeales</taxon>
        <taxon>Candidatus Odinarchaeaceae</taxon>
        <taxon>Candidatus Odinarchaeum</taxon>
    </lineage>
</organism>
<accession>A0AAF0IC63</accession>
<gene>
    <name evidence="1" type="ORF">OdinLCB4_000370</name>
</gene>
<dbReference type="PANTHER" id="PTHR37460">
    <property type="entry name" value="ENDONUCLEASE III"/>
    <property type="match status" value="1"/>
</dbReference>
<sequence>MEGSIVRGVYYLLIYVRESFNIKIGSLGYISFKKGFYVYVGSGKGEGNSGELLSRVVRHLRLVKRLRWHVDYLLSSRHVELRGVCIIEDEDLTECELVKKILLKGSPVPGFGSTDCKNKCPSHLIRLYNSC</sequence>
<reference evidence="1" key="1">
    <citation type="journal article" date="2017" name="Nature">
        <title>Asgard archaea illuminate the origin of eukaryotic cellular complexity.</title>
        <authorList>
            <person name="Zaremba-Niedzwiedzka K."/>
            <person name="Caceres E.F."/>
            <person name="Saw J.H."/>
            <person name="Backstrom D."/>
            <person name="Juzokaite L."/>
            <person name="Vancaester E."/>
            <person name="Seitz K.W."/>
            <person name="Anantharaman K."/>
            <person name="Starnawski P."/>
            <person name="Kjeldsen K.U."/>
            <person name="Scott M.B."/>
            <person name="Nunoura T."/>
            <person name="Banfield J.F."/>
            <person name="Schramm A."/>
            <person name="Baker B.J."/>
            <person name="Spang A."/>
            <person name="Ettema T.J.G."/>
        </authorList>
    </citation>
    <scope>NUCLEOTIDE SEQUENCE</scope>
    <source>
        <strain evidence="1">LCB_4</strain>
    </source>
</reference>
<dbReference type="EMBL" id="CP091871">
    <property type="protein sequence ID" value="WEU40422.1"/>
    <property type="molecule type" value="Genomic_DNA"/>
</dbReference>
<name>A0AAF0IC63_ODILC</name>
<dbReference type="Pfam" id="PF01986">
    <property type="entry name" value="DUF123"/>
    <property type="match status" value="1"/>
</dbReference>
<protein>
    <submittedName>
        <fullName evidence="1">GIY-YIG nuclease family protein</fullName>
    </submittedName>
</protein>